<comment type="caution">
    <text evidence="1">The sequence shown here is derived from an EMBL/GenBank/DDBJ whole genome shotgun (WGS) entry which is preliminary data.</text>
</comment>
<dbReference type="GO" id="GO:0016787">
    <property type="term" value="F:hydrolase activity"/>
    <property type="evidence" value="ECO:0007669"/>
    <property type="project" value="UniProtKB-KW"/>
</dbReference>
<organism evidence="1 2">
    <name type="scientific">Rhizosaccharibacter radicis</name>
    <dbReference type="NCBI Taxonomy" id="2782605"/>
    <lineage>
        <taxon>Bacteria</taxon>
        <taxon>Pseudomonadati</taxon>
        <taxon>Pseudomonadota</taxon>
        <taxon>Alphaproteobacteria</taxon>
        <taxon>Acetobacterales</taxon>
        <taxon>Acetobacteraceae</taxon>
        <taxon>Rhizosaccharibacter</taxon>
    </lineage>
</organism>
<dbReference type="PRINTS" id="PR00845">
    <property type="entry name" value="GLHYDRLASE52"/>
</dbReference>
<proteinExistence type="predicted"/>
<name>A0ABT1VX32_9PROT</name>
<keyword evidence="2" id="KW-1185">Reference proteome</keyword>
<dbReference type="PROSITE" id="PS51318">
    <property type="entry name" value="TAT"/>
    <property type="match status" value="1"/>
</dbReference>
<dbReference type="RefSeq" id="WP_422919621.1">
    <property type="nucleotide sequence ID" value="NZ_JAMZEJ010000004.1"/>
</dbReference>
<accession>A0ABT1VX32</accession>
<dbReference type="Proteomes" id="UP001524547">
    <property type="component" value="Unassembled WGS sequence"/>
</dbReference>
<evidence type="ECO:0000313" key="1">
    <source>
        <dbReference type="EMBL" id="MCQ8240894.1"/>
    </source>
</evidence>
<dbReference type="InterPro" id="IPR000852">
    <property type="entry name" value="Glyco_hydro_52"/>
</dbReference>
<reference evidence="1 2" key="1">
    <citation type="submission" date="2022-06" db="EMBL/GenBank/DDBJ databases">
        <title>Rhizosaccharibacter gen. nov. sp. nov. KSS12, endophytic bacteria isolated from sugarcane.</title>
        <authorList>
            <person name="Pitiwittayakul N."/>
        </authorList>
    </citation>
    <scope>NUCLEOTIDE SEQUENCE [LARGE SCALE GENOMIC DNA]</scope>
    <source>
        <strain evidence="1 2">KSS12</strain>
    </source>
</reference>
<dbReference type="SUPFAM" id="SSF48208">
    <property type="entry name" value="Six-hairpin glycosidases"/>
    <property type="match status" value="1"/>
</dbReference>
<sequence length="742" mass="78841">MSIFSDRRASTRRQLLRASALGGAGLVLARSGLLVRGAEAAPAASGGYTPASPFFNAHHSPIGAYATFTFGYPGANGGFGIEQKLPGTQGVYVGVQYNGRTQALPFFDTAKEPAIGAYAEADVSRDFRLSSDSFTTADFRFSVYSPVRSVPDPSGARDPKALLGGPSVLGISTAGRYAIEDVLLPAVFAELVVDNSAGTSEKIAFFAVAGGGAAVVDGGVPAVSFKTGPGQSAIATDDRSAVAFTGANLSQSLLGATGASDVGGIAVTVPAGRKKTIRFAICFYRGGNATTGRVTQYWYTRYYGSLDTVIATATDALPGRIASFKKDEKLIGNSALSADQKFMLAHAIRSYYGNTAFLFDSAGTPWWTVLEGQYQYMNTFDLTVDQQFFELGMNPWTVRNELDNFIAHYSYQSGVKLPDGTTGAGGVSFTHDMGLWPAFSPDGQSNYERTNVFGTFSFMTGEQLLNWTLIAGVYVNQTADIGWLRKNADLFPQVLSSLENRDNVAAGQRDGIQSYDSTKTGASGREITTYDSVGAGLEEATGNTYLGGKSWAAYVVLQQLLTLLGRPQLARRAEKQAQRAAATLVAHVTPQGYIASNVSNGESIPIIPVIEGLVYPYFAGRPDAVSASGPYAALIGAMKTHLITVLSTGLCITSDGGWKLDSQSDNTWLSKTYLNEFVGRQVLGLDIRAVTDKADAAAVTWLTNSTSARLAWSDQIINTKAIGSEYYPRGVTGILWLQEPGT</sequence>
<keyword evidence="1" id="KW-0378">Hydrolase</keyword>
<protein>
    <submittedName>
        <fullName evidence="1">Glycoside hydrolase family 52 protein</fullName>
    </submittedName>
</protein>
<dbReference type="InterPro" id="IPR008928">
    <property type="entry name" value="6-hairpin_glycosidase_sf"/>
</dbReference>
<gene>
    <name evidence="1" type="ORF">NFI88_08610</name>
</gene>
<dbReference type="EMBL" id="JAMZEJ010000004">
    <property type="protein sequence ID" value="MCQ8240894.1"/>
    <property type="molecule type" value="Genomic_DNA"/>
</dbReference>
<evidence type="ECO:0000313" key="2">
    <source>
        <dbReference type="Proteomes" id="UP001524547"/>
    </source>
</evidence>
<dbReference type="Pfam" id="PF03512">
    <property type="entry name" value="Glyco_hydro_52"/>
    <property type="match status" value="1"/>
</dbReference>
<dbReference type="InterPro" id="IPR006311">
    <property type="entry name" value="TAT_signal"/>
</dbReference>